<evidence type="ECO:0000313" key="4">
    <source>
        <dbReference type="EMBL" id="GER46903.1"/>
    </source>
</evidence>
<feature type="domain" description="PRONE" evidence="3">
    <location>
        <begin position="1"/>
        <end position="135"/>
    </location>
</feature>
<keyword evidence="5" id="KW-1185">Reference proteome</keyword>
<dbReference type="InterPro" id="IPR038937">
    <property type="entry name" value="RopGEF"/>
</dbReference>
<dbReference type="PANTHER" id="PTHR33101">
    <property type="entry name" value="ROP GUANINE NUCLEOTIDE EXCHANGE FACTOR 1"/>
    <property type="match status" value="1"/>
</dbReference>
<dbReference type="PANTHER" id="PTHR33101:SF2">
    <property type="entry name" value="ROP GUANINE NUCLEOTIDE EXCHANGE FACTOR 14"/>
    <property type="match status" value="1"/>
</dbReference>
<dbReference type="InterPro" id="IPR005512">
    <property type="entry name" value="PRONE_dom"/>
</dbReference>
<keyword evidence="1 2" id="KW-0344">Guanine-nucleotide releasing factor</keyword>
<comment type="caution">
    <text evidence="4">The sequence shown here is derived from an EMBL/GenBank/DDBJ whole genome shotgun (WGS) entry which is preliminary data.</text>
</comment>
<evidence type="ECO:0000256" key="1">
    <source>
        <dbReference type="ARBA" id="ARBA00022658"/>
    </source>
</evidence>
<gene>
    <name evidence="4" type="ORF">STAS_23964</name>
</gene>
<sequence length="168" mass="18675">MVNCMNLKSEHGASEAINRLEAAILAWKEKIAGQVNNKSTVQPSWPFAKDSLSELDRFEWLVNRAELLVHQLKIKYPNLPQTFFDVTKIRYGKDLGHSILGAYSRVVFNLAFRILSRIGDILQEDVMSNPNSPAAMSALIGAKISGISDSPMLDRLFINSTVPMAKNG</sequence>
<name>A0A5A7QNG6_STRAF</name>
<evidence type="ECO:0000313" key="5">
    <source>
        <dbReference type="Proteomes" id="UP000325081"/>
    </source>
</evidence>
<protein>
    <submittedName>
        <fullName evidence="4">Rop guanine nucleotide exchange factor</fullName>
    </submittedName>
</protein>
<reference evidence="5" key="1">
    <citation type="journal article" date="2019" name="Curr. Biol.">
        <title>Genome Sequence of Striga asiatica Provides Insight into the Evolution of Plant Parasitism.</title>
        <authorList>
            <person name="Yoshida S."/>
            <person name="Kim S."/>
            <person name="Wafula E.K."/>
            <person name="Tanskanen J."/>
            <person name="Kim Y.M."/>
            <person name="Honaas L."/>
            <person name="Yang Z."/>
            <person name="Spallek T."/>
            <person name="Conn C.E."/>
            <person name="Ichihashi Y."/>
            <person name="Cheong K."/>
            <person name="Cui S."/>
            <person name="Der J.P."/>
            <person name="Gundlach H."/>
            <person name="Jiao Y."/>
            <person name="Hori C."/>
            <person name="Ishida J.K."/>
            <person name="Kasahara H."/>
            <person name="Kiba T."/>
            <person name="Kim M.S."/>
            <person name="Koo N."/>
            <person name="Laohavisit A."/>
            <person name="Lee Y.H."/>
            <person name="Lumba S."/>
            <person name="McCourt P."/>
            <person name="Mortimer J.C."/>
            <person name="Mutuku J.M."/>
            <person name="Nomura T."/>
            <person name="Sasaki-Sekimoto Y."/>
            <person name="Seto Y."/>
            <person name="Wang Y."/>
            <person name="Wakatake T."/>
            <person name="Sakakibara H."/>
            <person name="Demura T."/>
            <person name="Yamaguchi S."/>
            <person name="Yoneyama K."/>
            <person name="Manabe R.I."/>
            <person name="Nelson D.C."/>
            <person name="Schulman A.H."/>
            <person name="Timko M.P."/>
            <person name="dePamphilis C.W."/>
            <person name="Choi D."/>
            <person name="Shirasu K."/>
        </authorList>
    </citation>
    <scope>NUCLEOTIDE SEQUENCE [LARGE SCALE GENOMIC DNA]</scope>
    <source>
        <strain evidence="5">cv. UVA1</strain>
    </source>
</reference>
<accession>A0A5A7QNG6</accession>
<dbReference type="Pfam" id="PF03759">
    <property type="entry name" value="PRONE"/>
    <property type="match status" value="1"/>
</dbReference>
<organism evidence="4 5">
    <name type="scientific">Striga asiatica</name>
    <name type="common">Asiatic witchweed</name>
    <name type="synonym">Buchnera asiatica</name>
    <dbReference type="NCBI Taxonomy" id="4170"/>
    <lineage>
        <taxon>Eukaryota</taxon>
        <taxon>Viridiplantae</taxon>
        <taxon>Streptophyta</taxon>
        <taxon>Embryophyta</taxon>
        <taxon>Tracheophyta</taxon>
        <taxon>Spermatophyta</taxon>
        <taxon>Magnoliopsida</taxon>
        <taxon>eudicotyledons</taxon>
        <taxon>Gunneridae</taxon>
        <taxon>Pentapetalae</taxon>
        <taxon>asterids</taxon>
        <taxon>lamiids</taxon>
        <taxon>Lamiales</taxon>
        <taxon>Orobanchaceae</taxon>
        <taxon>Buchnereae</taxon>
        <taxon>Striga</taxon>
    </lineage>
</organism>
<dbReference type="Gene3D" id="1.20.58.1310">
    <property type="entry name" value="PRONE domain, subdomain 2"/>
    <property type="match status" value="1"/>
</dbReference>
<dbReference type="Proteomes" id="UP000325081">
    <property type="component" value="Unassembled WGS sequence"/>
</dbReference>
<dbReference type="OrthoDB" id="1747003at2759"/>
<dbReference type="AlphaFoldDB" id="A0A5A7QNG6"/>
<dbReference type="PROSITE" id="PS51334">
    <property type="entry name" value="PRONE"/>
    <property type="match status" value="1"/>
</dbReference>
<evidence type="ECO:0000256" key="2">
    <source>
        <dbReference type="PROSITE-ProRule" id="PRU00663"/>
    </source>
</evidence>
<proteinExistence type="predicted"/>
<dbReference type="GO" id="GO:0005085">
    <property type="term" value="F:guanyl-nucleotide exchange factor activity"/>
    <property type="evidence" value="ECO:0007669"/>
    <property type="project" value="UniProtKB-UniRule"/>
</dbReference>
<evidence type="ECO:0000259" key="3">
    <source>
        <dbReference type="PROSITE" id="PS51334"/>
    </source>
</evidence>
<dbReference type="EMBL" id="BKCP01007704">
    <property type="protein sequence ID" value="GER46903.1"/>
    <property type="molecule type" value="Genomic_DNA"/>
</dbReference>